<dbReference type="GO" id="GO:0016020">
    <property type="term" value="C:membrane"/>
    <property type="evidence" value="ECO:0007669"/>
    <property type="project" value="UniProtKB-SubCell"/>
</dbReference>
<evidence type="ECO:0000256" key="5">
    <source>
        <dbReference type="SAM" id="Phobius"/>
    </source>
</evidence>
<evidence type="ECO:0000256" key="3">
    <source>
        <dbReference type="ARBA" id="ARBA00022989"/>
    </source>
</evidence>
<evidence type="ECO:0000313" key="6">
    <source>
        <dbReference type="EMBL" id="CAE0674886.1"/>
    </source>
</evidence>
<dbReference type="Pfam" id="PF00335">
    <property type="entry name" value="Tetraspanin"/>
    <property type="match status" value="1"/>
</dbReference>
<dbReference type="EMBL" id="HBIV01037404">
    <property type="protein sequence ID" value="CAE0674886.1"/>
    <property type="molecule type" value="Transcribed_RNA"/>
</dbReference>
<evidence type="ECO:0008006" key="7">
    <source>
        <dbReference type="Google" id="ProtNLM"/>
    </source>
</evidence>
<proteinExistence type="predicted"/>
<sequence length="253" mass="28604">MKGFQRHKTNSRTTNKFAMDRRDSEPYVDDNEKDSVLMKIFTISTFFLLLASLSLTGLGIWGLIEAENLRSSAELLSDLPVEAVAYCIIFLGGVSSLACYAGLHGSCTKKAKLRRLLLSAYLFTLFCVMLIQLCMCVFLYQYGTAQALDDVVEDRWFEEGDEALQRRVDYQDYFDCCGWANAYDSRASGYNTPCPRTDPTACRQATIDWFNEQFFPIAIFGIVLAICEVFAIGATIGILVVKKEIVRDWDQGW</sequence>
<feature type="transmembrane region" description="Helical" evidence="5">
    <location>
        <begin position="83"/>
        <end position="103"/>
    </location>
</feature>
<dbReference type="SUPFAM" id="SSF48652">
    <property type="entry name" value="Tetraspanin"/>
    <property type="match status" value="1"/>
</dbReference>
<keyword evidence="2 5" id="KW-0812">Transmembrane</keyword>
<dbReference type="AlphaFoldDB" id="A0A7S3Z894"/>
<accession>A0A7S3Z894</accession>
<feature type="transmembrane region" description="Helical" evidence="5">
    <location>
        <begin position="115"/>
        <end position="140"/>
    </location>
</feature>
<comment type="subcellular location">
    <subcellularLocation>
        <location evidence="1">Membrane</location>
        <topology evidence="1">Multi-pass membrane protein</topology>
    </subcellularLocation>
</comment>
<gene>
    <name evidence="6" type="ORF">LGLO00237_LOCUS26661</name>
</gene>
<evidence type="ECO:0000256" key="2">
    <source>
        <dbReference type="ARBA" id="ARBA00022692"/>
    </source>
</evidence>
<feature type="transmembrane region" description="Helical" evidence="5">
    <location>
        <begin position="217"/>
        <end position="241"/>
    </location>
</feature>
<name>A0A7S3Z894_9EUKA</name>
<dbReference type="InterPro" id="IPR018499">
    <property type="entry name" value="Tetraspanin/Peripherin"/>
</dbReference>
<reference evidence="6" key="1">
    <citation type="submission" date="2021-01" db="EMBL/GenBank/DDBJ databases">
        <authorList>
            <person name="Corre E."/>
            <person name="Pelletier E."/>
            <person name="Niang G."/>
            <person name="Scheremetjew M."/>
            <person name="Finn R."/>
            <person name="Kale V."/>
            <person name="Holt S."/>
            <person name="Cochrane G."/>
            <person name="Meng A."/>
            <person name="Brown T."/>
            <person name="Cohen L."/>
        </authorList>
    </citation>
    <scope>NUCLEOTIDE SEQUENCE</scope>
    <source>
        <strain evidence="6">CCCM811</strain>
    </source>
</reference>
<evidence type="ECO:0000256" key="4">
    <source>
        <dbReference type="ARBA" id="ARBA00023136"/>
    </source>
</evidence>
<feature type="transmembrane region" description="Helical" evidence="5">
    <location>
        <begin position="40"/>
        <end position="63"/>
    </location>
</feature>
<dbReference type="InterPro" id="IPR008952">
    <property type="entry name" value="Tetraspanin_EC2_sf"/>
</dbReference>
<dbReference type="PANTHER" id="PTHR19282:SF417">
    <property type="entry name" value="TETRASPANIN TSPA-RELATED"/>
    <property type="match status" value="1"/>
</dbReference>
<keyword evidence="3 5" id="KW-1133">Transmembrane helix</keyword>
<keyword evidence="4 5" id="KW-0472">Membrane</keyword>
<evidence type="ECO:0000256" key="1">
    <source>
        <dbReference type="ARBA" id="ARBA00004141"/>
    </source>
</evidence>
<organism evidence="6">
    <name type="scientific">Lotharella globosa</name>
    <dbReference type="NCBI Taxonomy" id="91324"/>
    <lineage>
        <taxon>Eukaryota</taxon>
        <taxon>Sar</taxon>
        <taxon>Rhizaria</taxon>
        <taxon>Cercozoa</taxon>
        <taxon>Chlorarachniophyceae</taxon>
        <taxon>Lotharella</taxon>
    </lineage>
</organism>
<dbReference type="PANTHER" id="PTHR19282">
    <property type="entry name" value="TETRASPANIN"/>
    <property type="match status" value="1"/>
</dbReference>
<protein>
    <recommendedName>
        <fullName evidence="7">Tetraspanin</fullName>
    </recommendedName>
</protein>